<feature type="compositionally biased region" description="Polar residues" evidence="1">
    <location>
        <begin position="45"/>
        <end position="56"/>
    </location>
</feature>
<sequence>MPMNEETAFRFARLLNLPDSEETYTWLPLNNEKSMPKLPPMEPSSPANPLVTNGRATSHAPIPSNADLSSWRDRKKSEEFSLPPDPSPPTPDMSTLPRQEDVTFPLFNTSTDFRIPGRRKKRPILVLDGEPEKMSTHDKTSISFPTIAPGGGSLRDPGQHLVKNTIRTNDGVTLETPEWRPAKSMNPSAFFPNNLESRKHPLPLSNLFHNIKSLPNSVTVNGLESVTRHQVGYGWFPLVSRPIAGERKLGAEKQTAQPQRFGSLFAQNPAPTELLPLNTKEDLKNGVDVQGPALPLCTSQEHVQKSALENPHDSTPRPEGMIAENGVGVVEPSPRIDENGTNFEERVNDHTGRFEQTSSPESSQISDVEEAPNYAGTIFRNGVNSRGHETTPSQPMVCLGNDTISDHSSVSGCSISPMIPHQIPAGTAPVYDECVSSSSEHSSISFTTPPPTLSKNDSTQQLICVTESVEGFGDSIIPSVVQEVLKQRRPLSAFQDDAEDEELEGNSSTCSSRLAHNPEMASTFNKPFRRTPRKLVVRSRSFQQPRGGISTPCKRHTRSLPASPIPCSTQITREDALMNLREFILIP</sequence>
<evidence type="ECO:0000256" key="1">
    <source>
        <dbReference type="SAM" id="MobiDB-lite"/>
    </source>
</evidence>
<feature type="compositionally biased region" description="Basic and acidic residues" evidence="1">
    <location>
        <begin position="70"/>
        <end position="79"/>
    </location>
</feature>
<feature type="region of interest" description="Disordered" evidence="1">
    <location>
        <begin position="28"/>
        <end position="98"/>
    </location>
</feature>
<feature type="compositionally biased region" description="Polar residues" evidence="1">
    <location>
        <begin position="505"/>
        <end position="514"/>
    </location>
</feature>
<protein>
    <submittedName>
        <fullName evidence="2">SH2 domain-containing protein</fullName>
    </submittedName>
</protein>
<reference evidence="2" key="1">
    <citation type="submission" date="2019-11" db="UniProtKB">
        <authorList>
            <consortium name="WormBaseParasite"/>
        </authorList>
    </citation>
    <scope>IDENTIFICATION</scope>
</reference>
<dbReference type="AlphaFoldDB" id="A0A5K3FW34"/>
<proteinExistence type="predicted"/>
<accession>A0A5K3FW34</accession>
<name>A0A5K3FW34_MESCO</name>
<organism evidence="2">
    <name type="scientific">Mesocestoides corti</name>
    <name type="common">Flatworm</name>
    <dbReference type="NCBI Taxonomy" id="53468"/>
    <lineage>
        <taxon>Eukaryota</taxon>
        <taxon>Metazoa</taxon>
        <taxon>Spiralia</taxon>
        <taxon>Lophotrochozoa</taxon>
        <taxon>Platyhelminthes</taxon>
        <taxon>Cestoda</taxon>
        <taxon>Eucestoda</taxon>
        <taxon>Cyclophyllidea</taxon>
        <taxon>Mesocestoididae</taxon>
        <taxon>Mesocestoides</taxon>
    </lineage>
</organism>
<feature type="region of interest" description="Disordered" evidence="1">
    <location>
        <begin position="493"/>
        <end position="514"/>
    </location>
</feature>
<feature type="region of interest" description="Disordered" evidence="1">
    <location>
        <begin position="540"/>
        <end position="565"/>
    </location>
</feature>
<dbReference type="WBParaSite" id="MCU_012391-RA">
    <property type="protein sequence ID" value="MCU_012391-RA"/>
    <property type="gene ID" value="MCU_012391"/>
</dbReference>
<feature type="region of interest" description="Disordered" evidence="1">
    <location>
        <begin position="132"/>
        <end position="158"/>
    </location>
</feature>
<evidence type="ECO:0000313" key="2">
    <source>
        <dbReference type="WBParaSite" id="MCU_012391-RA"/>
    </source>
</evidence>